<accession>H1VBR6</accession>
<protein>
    <submittedName>
        <fullName evidence="1">Uncharacterized protein</fullName>
    </submittedName>
</protein>
<dbReference type="EMBL" id="CACQ02002571">
    <property type="protein sequence ID" value="CCF37669.1"/>
    <property type="molecule type" value="Genomic_DNA"/>
</dbReference>
<gene>
    <name evidence="1" type="ORF">CH063_08945</name>
</gene>
<sequence length="64" mass="7288">MDDMRPLCCAVLTGTSWSRRDQPREFIESLKEVDAMVSMNAKKSRDVEMTQLYAATVFSKSLGR</sequence>
<name>H1VBR6_COLHI</name>
<proteinExistence type="predicted"/>
<dbReference type="Proteomes" id="UP000007174">
    <property type="component" value="Unassembled WGS sequence"/>
</dbReference>
<organism evidence="1 2">
    <name type="scientific">Colletotrichum higginsianum (strain IMI 349063)</name>
    <name type="common">Crucifer anthracnose fungus</name>
    <dbReference type="NCBI Taxonomy" id="759273"/>
    <lineage>
        <taxon>Eukaryota</taxon>
        <taxon>Fungi</taxon>
        <taxon>Dikarya</taxon>
        <taxon>Ascomycota</taxon>
        <taxon>Pezizomycotina</taxon>
        <taxon>Sordariomycetes</taxon>
        <taxon>Hypocreomycetidae</taxon>
        <taxon>Glomerellales</taxon>
        <taxon>Glomerellaceae</taxon>
        <taxon>Colletotrichum</taxon>
        <taxon>Colletotrichum destructivum species complex</taxon>
    </lineage>
</organism>
<evidence type="ECO:0000313" key="1">
    <source>
        <dbReference type="EMBL" id="CCF37669.1"/>
    </source>
</evidence>
<evidence type="ECO:0000313" key="2">
    <source>
        <dbReference type="Proteomes" id="UP000007174"/>
    </source>
</evidence>
<reference evidence="2" key="1">
    <citation type="journal article" date="2012" name="Nat. Genet.">
        <title>Lifestyle transitions in plant pathogenic Colletotrichum fungi deciphered by genome and transcriptome analyses.</title>
        <authorList>
            <person name="O'Connell R.J."/>
            <person name="Thon M.R."/>
            <person name="Hacquard S."/>
            <person name="Amyotte S.G."/>
            <person name="Kleemann J."/>
            <person name="Torres M.F."/>
            <person name="Damm U."/>
            <person name="Buiate E.A."/>
            <person name="Epstein L."/>
            <person name="Alkan N."/>
            <person name="Altmueller J."/>
            <person name="Alvarado-Balderrama L."/>
            <person name="Bauser C.A."/>
            <person name="Becker C."/>
            <person name="Birren B.W."/>
            <person name="Chen Z."/>
            <person name="Choi J."/>
            <person name="Crouch J.A."/>
            <person name="Duvick J.P."/>
            <person name="Farman M.A."/>
            <person name="Gan P."/>
            <person name="Heiman D."/>
            <person name="Henrissat B."/>
            <person name="Howard R.J."/>
            <person name="Kabbage M."/>
            <person name="Koch C."/>
            <person name="Kracher B."/>
            <person name="Kubo Y."/>
            <person name="Law A.D."/>
            <person name="Lebrun M.-H."/>
            <person name="Lee Y.-H."/>
            <person name="Miyara I."/>
            <person name="Moore N."/>
            <person name="Neumann U."/>
            <person name="Nordstroem K."/>
            <person name="Panaccione D.G."/>
            <person name="Panstruga R."/>
            <person name="Place M."/>
            <person name="Proctor R.H."/>
            <person name="Prusky D."/>
            <person name="Rech G."/>
            <person name="Reinhardt R."/>
            <person name="Rollins J.A."/>
            <person name="Rounsley S."/>
            <person name="Schardl C.L."/>
            <person name="Schwartz D.C."/>
            <person name="Shenoy N."/>
            <person name="Shirasu K."/>
            <person name="Sikhakolli U.R."/>
            <person name="Stueber K."/>
            <person name="Sukno S.A."/>
            <person name="Sweigard J.A."/>
            <person name="Takano Y."/>
            <person name="Takahara H."/>
            <person name="Trail F."/>
            <person name="van der Does H.C."/>
            <person name="Voll L.M."/>
            <person name="Will I."/>
            <person name="Young S."/>
            <person name="Zeng Q."/>
            <person name="Zhang J."/>
            <person name="Zhou S."/>
            <person name="Dickman M.B."/>
            <person name="Schulze-Lefert P."/>
            <person name="Ver Loren van Themaat E."/>
            <person name="Ma L.-J."/>
            <person name="Vaillancourt L.J."/>
        </authorList>
    </citation>
    <scope>NUCLEOTIDE SEQUENCE [LARGE SCALE GENOMIC DNA]</scope>
    <source>
        <strain evidence="2">IMI 349063</strain>
    </source>
</reference>
<dbReference type="AlphaFoldDB" id="H1VBR6"/>
<dbReference type="HOGENOM" id="CLU_2867550_0_0_1"/>